<accession>A0A7S2HCW9</accession>
<name>A0A7S2HCW9_9EUKA</name>
<protein>
    <submittedName>
        <fullName evidence="1">Uncharacterized protein</fullName>
    </submittedName>
</protein>
<dbReference type="EMBL" id="HBGU01048284">
    <property type="protein sequence ID" value="CAD9487156.1"/>
    <property type="molecule type" value="Transcribed_RNA"/>
</dbReference>
<reference evidence="1" key="1">
    <citation type="submission" date="2021-01" db="EMBL/GenBank/DDBJ databases">
        <authorList>
            <person name="Corre E."/>
            <person name="Pelletier E."/>
            <person name="Niang G."/>
            <person name="Scheremetjew M."/>
            <person name="Finn R."/>
            <person name="Kale V."/>
            <person name="Holt S."/>
            <person name="Cochrane G."/>
            <person name="Meng A."/>
            <person name="Brown T."/>
            <person name="Cohen L."/>
        </authorList>
    </citation>
    <scope>NUCLEOTIDE SEQUENCE</scope>
    <source>
        <strain evidence="1">UTEX LB 985</strain>
    </source>
</reference>
<gene>
    <name evidence="1" type="ORF">CBRE1094_LOCUS26296</name>
</gene>
<sequence>MHMCNRRPSLSMASPPTYLRRVGRWSFLQESYRMSTAGAVGSIVELNCVQLDKDNDSCGTKAGQFMVCVVAAKQSASDSDFTKGYFEVFDSEVNVKARVAKLVAASATGGGVGGRSDPSTEPGFVKKFDNVKRSDLHHFTTDWTTLCRTSHPADPLVGATFKATVPVTLPSGFMMAMCD</sequence>
<organism evidence="1">
    <name type="scientific">Haptolina brevifila</name>
    <dbReference type="NCBI Taxonomy" id="156173"/>
    <lineage>
        <taxon>Eukaryota</taxon>
        <taxon>Haptista</taxon>
        <taxon>Haptophyta</taxon>
        <taxon>Prymnesiophyceae</taxon>
        <taxon>Prymnesiales</taxon>
        <taxon>Prymnesiaceae</taxon>
        <taxon>Haptolina</taxon>
    </lineage>
</organism>
<evidence type="ECO:0000313" key="1">
    <source>
        <dbReference type="EMBL" id="CAD9487156.1"/>
    </source>
</evidence>
<proteinExistence type="predicted"/>
<dbReference type="AlphaFoldDB" id="A0A7S2HCW9"/>